<dbReference type="PANTHER" id="PTHR12983:SF9">
    <property type="entry name" value="E3 UBIQUITIN-PROTEIN LIGASE RNF10"/>
    <property type="match status" value="1"/>
</dbReference>
<accession>A0ABP0IUP8</accession>
<dbReference type="EMBL" id="CAXAMM010005042">
    <property type="protein sequence ID" value="CAK9005809.1"/>
    <property type="molecule type" value="Genomic_DNA"/>
</dbReference>
<feature type="compositionally biased region" description="Polar residues" evidence="7">
    <location>
        <begin position="479"/>
        <end position="495"/>
    </location>
</feature>
<dbReference type="Gene3D" id="3.30.40.10">
    <property type="entry name" value="Zinc/RING finger domain, C3HC4 (zinc finger)"/>
    <property type="match status" value="1"/>
</dbReference>
<evidence type="ECO:0000256" key="4">
    <source>
        <dbReference type="ARBA" id="ARBA00022771"/>
    </source>
</evidence>
<keyword evidence="10" id="KW-1185">Reference proteome</keyword>
<feature type="compositionally biased region" description="Low complexity" evidence="7">
    <location>
        <begin position="530"/>
        <end position="549"/>
    </location>
</feature>
<dbReference type="SMART" id="SM00184">
    <property type="entry name" value="RING"/>
    <property type="match status" value="1"/>
</dbReference>
<dbReference type="Proteomes" id="UP001642464">
    <property type="component" value="Unassembled WGS sequence"/>
</dbReference>
<organism evidence="9 10">
    <name type="scientific">Durusdinium trenchii</name>
    <dbReference type="NCBI Taxonomy" id="1381693"/>
    <lineage>
        <taxon>Eukaryota</taxon>
        <taxon>Sar</taxon>
        <taxon>Alveolata</taxon>
        <taxon>Dinophyceae</taxon>
        <taxon>Suessiales</taxon>
        <taxon>Symbiodiniaceae</taxon>
        <taxon>Durusdinium</taxon>
    </lineage>
</organism>
<proteinExistence type="predicted"/>
<gene>
    <name evidence="9" type="ORF">SCF082_LOCUS8752</name>
</gene>
<dbReference type="InterPro" id="IPR018957">
    <property type="entry name" value="Znf_C3HC4_RING-type"/>
</dbReference>
<feature type="compositionally biased region" description="Basic residues" evidence="7">
    <location>
        <begin position="414"/>
        <end position="424"/>
    </location>
</feature>
<feature type="domain" description="RING-type" evidence="8">
    <location>
        <begin position="108"/>
        <end position="149"/>
    </location>
</feature>
<dbReference type="PROSITE" id="PS00518">
    <property type="entry name" value="ZF_RING_1"/>
    <property type="match status" value="1"/>
</dbReference>
<comment type="caution">
    <text evidence="9">The sequence shown here is derived from an EMBL/GenBank/DDBJ whole genome shotgun (WGS) entry which is preliminary data.</text>
</comment>
<evidence type="ECO:0000256" key="6">
    <source>
        <dbReference type="PROSITE-ProRule" id="PRU00175"/>
    </source>
</evidence>
<feature type="compositionally biased region" description="Gly residues" evidence="7">
    <location>
        <begin position="24"/>
        <end position="44"/>
    </location>
</feature>
<dbReference type="InterPro" id="IPR001841">
    <property type="entry name" value="Znf_RING"/>
</dbReference>
<evidence type="ECO:0000313" key="9">
    <source>
        <dbReference type="EMBL" id="CAK9005809.1"/>
    </source>
</evidence>
<feature type="region of interest" description="Disordered" evidence="7">
    <location>
        <begin position="1"/>
        <end position="59"/>
    </location>
</feature>
<sequence>MSRKGERSLRHLLNFSGYEEEGGSGRAKGGAGGRARQGTAGGGGHGRRRSGRPQEASSLPFSREDYVKANFRFTLKAQTKATEERGRDNLEWADVESVVVKSEDIVSCPVCLDHVRAPRITACGHIFCCVCAYSLFAHAAEVWERCPLCFAFIRETDLRRVSSIAIHSKVVLKDRVRMVLLKRNRSGAVPVLANMPSSAGMGGLQHLPRVGSDRAQYARLSVDTRENVMLSCEREMEALRAQMLESQSFKDPLGMSLARRAYLEVEKLHQEWSVFLDPTLAATALGSASKKKGEKPGDTTEQGDVYFYQIQDGRYVFLDPFNVKVLAREFGTEKSLFPAVLESMRVLEVQNVVLTPEVVKRNSYLVHVPIHASVYFVEVDLGPLLSDETREAFKEEFAKRQKRREAKIRAEKRHERKVKERRKQQAAGQLGGLDYSNIDYRDYMERQKVLEREVERELAHAFQASLSGEILDPEMGNDSAGTPANQPGASSSTMQPIPAGQGGVWGAAAPSGVGSFAAVVNNNGHFPELSSSPPSSSVLSSSPSSIGSGSPPPFGSGSGWAVLTGSGQAKTPSACGVVAGGLLGAAAIGDSAGRGNGARGAKKSNKKKGKKGMLVTTSSQRKYR</sequence>
<feature type="region of interest" description="Disordered" evidence="7">
    <location>
        <begin position="525"/>
        <end position="571"/>
    </location>
</feature>
<keyword evidence="2" id="KW-0963">Cytoplasm</keyword>
<evidence type="ECO:0000259" key="8">
    <source>
        <dbReference type="PROSITE" id="PS50089"/>
    </source>
</evidence>
<protein>
    <submittedName>
        <fullName evidence="9">RING finger protein 10</fullName>
    </submittedName>
</protein>
<feature type="compositionally biased region" description="Polar residues" evidence="7">
    <location>
        <begin position="615"/>
        <end position="624"/>
    </location>
</feature>
<feature type="region of interest" description="Disordered" evidence="7">
    <location>
        <begin position="471"/>
        <end position="500"/>
    </location>
</feature>
<evidence type="ECO:0000256" key="1">
    <source>
        <dbReference type="ARBA" id="ARBA00004496"/>
    </source>
</evidence>
<feature type="region of interest" description="Disordered" evidence="7">
    <location>
        <begin position="588"/>
        <end position="624"/>
    </location>
</feature>
<comment type="subcellular location">
    <subcellularLocation>
        <location evidence="1">Cytoplasm</location>
    </subcellularLocation>
</comment>
<dbReference type="SUPFAM" id="SSF57850">
    <property type="entry name" value="RING/U-box"/>
    <property type="match status" value="1"/>
</dbReference>
<evidence type="ECO:0000256" key="5">
    <source>
        <dbReference type="ARBA" id="ARBA00022833"/>
    </source>
</evidence>
<dbReference type="InterPro" id="IPR013083">
    <property type="entry name" value="Znf_RING/FYVE/PHD"/>
</dbReference>
<keyword evidence="5" id="KW-0862">Zinc</keyword>
<evidence type="ECO:0000313" key="10">
    <source>
        <dbReference type="Proteomes" id="UP001642464"/>
    </source>
</evidence>
<dbReference type="InterPro" id="IPR017907">
    <property type="entry name" value="Znf_RING_CS"/>
</dbReference>
<name>A0ABP0IUP8_9DINO</name>
<keyword evidence="4 6" id="KW-0863">Zinc-finger</keyword>
<dbReference type="InterPro" id="IPR039739">
    <property type="entry name" value="MAG2/RNF10"/>
</dbReference>
<dbReference type="PROSITE" id="PS50089">
    <property type="entry name" value="ZF_RING_2"/>
    <property type="match status" value="1"/>
</dbReference>
<dbReference type="Pfam" id="PF00097">
    <property type="entry name" value="zf-C3HC4"/>
    <property type="match status" value="1"/>
</dbReference>
<keyword evidence="3" id="KW-0479">Metal-binding</keyword>
<evidence type="ECO:0000256" key="7">
    <source>
        <dbReference type="SAM" id="MobiDB-lite"/>
    </source>
</evidence>
<feature type="compositionally biased region" description="Basic residues" evidence="7">
    <location>
        <begin position="600"/>
        <end position="611"/>
    </location>
</feature>
<evidence type="ECO:0000256" key="2">
    <source>
        <dbReference type="ARBA" id="ARBA00022490"/>
    </source>
</evidence>
<dbReference type="PANTHER" id="PTHR12983">
    <property type="entry name" value="RING FINGER 10 FAMILY MEMBER"/>
    <property type="match status" value="1"/>
</dbReference>
<reference evidence="9 10" key="1">
    <citation type="submission" date="2024-02" db="EMBL/GenBank/DDBJ databases">
        <authorList>
            <person name="Chen Y."/>
            <person name="Shah S."/>
            <person name="Dougan E. K."/>
            <person name="Thang M."/>
            <person name="Chan C."/>
        </authorList>
    </citation>
    <scope>NUCLEOTIDE SEQUENCE [LARGE SCALE GENOMIC DNA]</scope>
</reference>
<evidence type="ECO:0000256" key="3">
    <source>
        <dbReference type="ARBA" id="ARBA00022723"/>
    </source>
</evidence>
<feature type="region of interest" description="Disordered" evidence="7">
    <location>
        <begin position="404"/>
        <end position="426"/>
    </location>
</feature>